<feature type="transmembrane region" description="Helical" evidence="1">
    <location>
        <begin position="68"/>
        <end position="87"/>
    </location>
</feature>
<dbReference type="GO" id="GO:0005886">
    <property type="term" value="C:plasma membrane"/>
    <property type="evidence" value="ECO:0007669"/>
    <property type="project" value="TreeGrafter"/>
</dbReference>
<keyword evidence="3" id="KW-1185">Reference proteome</keyword>
<protein>
    <submittedName>
        <fullName evidence="2">HdeD family acid-resistance protein</fullName>
    </submittedName>
</protein>
<dbReference type="Pfam" id="PF03729">
    <property type="entry name" value="DUF308"/>
    <property type="match status" value="1"/>
</dbReference>
<accession>A0A8J7Z1P3</accession>
<feature type="transmembrane region" description="Helical" evidence="1">
    <location>
        <begin position="93"/>
        <end position="114"/>
    </location>
</feature>
<dbReference type="PANTHER" id="PTHR34989:SF1">
    <property type="entry name" value="PROTEIN HDED"/>
    <property type="match status" value="1"/>
</dbReference>
<reference evidence="2" key="1">
    <citation type="submission" date="2019-12" db="EMBL/GenBank/DDBJ databases">
        <title>High-Quality draft genome sequences of three cyanobacteria isolated from the limestone walls of the Old Cathedral of Coimbra.</title>
        <authorList>
            <person name="Tiago I."/>
            <person name="Soares F."/>
            <person name="Portugal A."/>
        </authorList>
    </citation>
    <scope>NUCLEOTIDE SEQUENCE</scope>
    <source>
        <strain evidence="2">A</strain>
    </source>
</reference>
<gene>
    <name evidence="2" type="ORF">GS601_14215</name>
</gene>
<comment type="caution">
    <text evidence="2">The sequence shown here is derived from an EMBL/GenBank/DDBJ whole genome shotgun (WGS) entry which is preliminary data.</text>
</comment>
<evidence type="ECO:0000313" key="3">
    <source>
        <dbReference type="Proteomes" id="UP000646053"/>
    </source>
</evidence>
<keyword evidence="1" id="KW-1133">Transmembrane helix</keyword>
<keyword evidence="1" id="KW-0812">Transmembrane</keyword>
<dbReference type="RefSeq" id="WP_162423962.1">
    <property type="nucleotide sequence ID" value="NZ_WVIE01000016.1"/>
</dbReference>
<evidence type="ECO:0000313" key="2">
    <source>
        <dbReference type="EMBL" id="NDJ18434.1"/>
    </source>
</evidence>
<dbReference type="InterPro" id="IPR052712">
    <property type="entry name" value="Acid_resist_chaperone_HdeD"/>
</dbReference>
<organism evidence="2 3">
    <name type="scientific">Myxacorys almedinensis A</name>
    <dbReference type="NCBI Taxonomy" id="2690445"/>
    <lineage>
        <taxon>Bacteria</taxon>
        <taxon>Bacillati</taxon>
        <taxon>Cyanobacteriota</taxon>
        <taxon>Cyanophyceae</taxon>
        <taxon>Leptolyngbyales</taxon>
        <taxon>Leptolyngbyaceae</taxon>
        <taxon>Myxacorys</taxon>
        <taxon>Myxacorys almedinensis</taxon>
    </lineage>
</organism>
<dbReference type="EMBL" id="WVIE01000016">
    <property type="protein sequence ID" value="NDJ18434.1"/>
    <property type="molecule type" value="Genomic_DNA"/>
</dbReference>
<dbReference type="InterPro" id="IPR005325">
    <property type="entry name" value="DUF308_memb"/>
</dbReference>
<feature type="transmembrane region" description="Helical" evidence="1">
    <location>
        <begin position="151"/>
        <end position="171"/>
    </location>
</feature>
<keyword evidence="1" id="KW-0472">Membrane</keyword>
<dbReference type="PANTHER" id="PTHR34989">
    <property type="entry name" value="PROTEIN HDED"/>
    <property type="match status" value="1"/>
</dbReference>
<name>A0A8J7Z1P3_9CYAN</name>
<evidence type="ECO:0000256" key="1">
    <source>
        <dbReference type="SAM" id="Phobius"/>
    </source>
</evidence>
<sequence length="192" mass="20745">MTIATESNVSKKFHGSFWTGLLLIGFGVLGIALPTAFSIVVETWIALILASTGATKIFYAFQTREEGFAWKLLIGALYVVTGALLFFQPLTGVLTLTLLLGSFFLTEGFFNIILAFRLRSQPNWTWVLVDGILTLLLGALVWLQFPSNAPWLLGTLVGVSILFSGISRSLVAMKPPTDTTASNQPDQAASAS</sequence>
<feature type="transmembrane region" description="Helical" evidence="1">
    <location>
        <begin position="17"/>
        <end position="37"/>
    </location>
</feature>
<feature type="transmembrane region" description="Helical" evidence="1">
    <location>
        <begin position="126"/>
        <end position="145"/>
    </location>
</feature>
<feature type="transmembrane region" description="Helical" evidence="1">
    <location>
        <begin position="43"/>
        <end position="61"/>
    </location>
</feature>
<dbReference type="AlphaFoldDB" id="A0A8J7Z1P3"/>
<proteinExistence type="predicted"/>
<dbReference type="Proteomes" id="UP000646053">
    <property type="component" value="Unassembled WGS sequence"/>
</dbReference>